<evidence type="ECO:0000256" key="4">
    <source>
        <dbReference type="ARBA" id="ARBA00023163"/>
    </source>
</evidence>
<evidence type="ECO:0000256" key="1">
    <source>
        <dbReference type="ARBA" id="ARBA00004123"/>
    </source>
</evidence>
<dbReference type="PANTHER" id="PTHR11945:SF723">
    <property type="entry name" value="AGAMOUS-LIKE MADS-BOX PROTEIN AGL62"/>
    <property type="match status" value="1"/>
</dbReference>
<evidence type="ECO:0000313" key="9">
    <source>
        <dbReference type="RefSeq" id="XP_048131579.1"/>
    </source>
</evidence>
<dbReference type="SMART" id="SM00432">
    <property type="entry name" value="MADS"/>
    <property type="match status" value="1"/>
</dbReference>
<dbReference type="Proteomes" id="UP000827889">
    <property type="component" value="Chromosome 3"/>
</dbReference>
<keyword evidence="5" id="KW-0539">Nucleus</keyword>
<dbReference type="Gene3D" id="3.40.1810.10">
    <property type="entry name" value="Transcription factor, MADS-box"/>
    <property type="match status" value="1"/>
</dbReference>
<evidence type="ECO:0000256" key="2">
    <source>
        <dbReference type="ARBA" id="ARBA00023015"/>
    </source>
</evidence>
<dbReference type="GeneID" id="125314140"/>
<dbReference type="InterPro" id="IPR036879">
    <property type="entry name" value="TF_MADSbox_sf"/>
</dbReference>
<evidence type="ECO:0000256" key="3">
    <source>
        <dbReference type="ARBA" id="ARBA00023125"/>
    </source>
</evidence>
<comment type="subcellular location">
    <subcellularLocation>
        <location evidence="1">Nucleus</location>
    </subcellularLocation>
</comment>
<evidence type="ECO:0000259" key="7">
    <source>
        <dbReference type="PROSITE" id="PS50066"/>
    </source>
</evidence>
<feature type="coiled-coil region" evidence="6">
    <location>
        <begin position="93"/>
        <end position="124"/>
    </location>
</feature>
<evidence type="ECO:0000256" key="5">
    <source>
        <dbReference type="ARBA" id="ARBA00023242"/>
    </source>
</evidence>
<dbReference type="PROSITE" id="PS50066">
    <property type="entry name" value="MADS_BOX_2"/>
    <property type="match status" value="1"/>
</dbReference>
<keyword evidence="4" id="KW-0804">Transcription</keyword>
<keyword evidence="8" id="KW-1185">Reference proteome</keyword>
<dbReference type="PANTHER" id="PTHR11945">
    <property type="entry name" value="MADS BOX PROTEIN"/>
    <property type="match status" value="1"/>
</dbReference>
<protein>
    <submittedName>
        <fullName evidence="9">Agamous-like MADS-box protein AGL61</fullName>
    </submittedName>
</protein>
<dbReference type="Pfam" id="PF00319">
    <property type="entry name" value="SRF-TF"/>
    <property type="match status" value="1"/>
</dbReference>
<keyword evidence="2" id="KW-0805">Transcription regulation</keyword>
<organism evidence="8 9">
    <name type="scientific">Rhodamnia argentea</name>
    <dbReference type="NCBI Taxonomy" id="178133"/>
    <lineage>
        <taxon>Eukaryota</taxon>
        <taxon>Viridiplantae</taxon>
        <taxon>Streptophyta</taxon>
        <taxon>Embryophyta</taxon>
        <taxon>Tracheophyta</taxon>
        <taxon>Spermatophyta</taxon>
        <taxon>Magnoliopsida</taxon>
        <taxon>eudicotyledons</taxon>
        <taxon>Gunneridae</taxon>
        <taxon>Pentapetalae</taxon>
        <taxon>rosids</taxon>
        <taxon>malvids</taxon>
        <taxon>Myrtales</taxon>
        <taxon>Myrtaceae</taxon>
        <taxon>Myrtoideae</taxon>
        <taxon>Myrteae</taxon>
        <taxon>Australasian group</taxon>
        <taxon>Rhodamnia</taxon>
    </lineage>
</organism>
<dbReference type="RefSeq" id="XP_048131579.1">
    <property type="nucleotide sequence ID" value="XM_048275622.1"/>
</dbReference>
<dbReference type="PRINTS" id="PR00404">
    <property type="entry name" value="MADSDOMAIN"/>
</dbReference>
<keyword evidence="6" id="KW-0175">Coiled coil</keyword>
<dbReference type="SUPFAM" id="SSF55455">
    <property type="entry name" value="SRF-like"/>
    <property type="match status" value="1"/>
</dbReference>
<evidence type="ECO:0000256" key="6">
    <source>
        <dbReference type="SAM" id="Coils"/>
    </source>
</evidence>
<keyword evidence="3" id="KW-0238">DNA-binding</keyword>
<name>A0ABM3H4P2_9MYRT</name>
<reference evidence="9" key="1">
    <citation type="submission" date="2025-08" db="UniProtKB">
        <authorList>
            <consortium name="RefSeq"/>
        </authorList>
    </citation>
    <scope>IDENTIFICATION</scope>
    <source>
        <tissue evidence="9">Leaf</tissue>
    </source>
</reference>
<sequence length="194" mass="21612">MEEAKRAPKRRRVECRLIEKESAREVTFSKRHQGLFRKAAELSLLCGADVAVITYSPHGNPFAFAHPSTPDALVDRYLSGDVTRDDAAAVGAAAAHRKRYEDSVAKLEEAKREAARTAAEAGKRKWWLDEAVVDGMEEEELEHYVASLEALQKLIADRVGECGDSGFYTRLLATDMDISMDMDAALLAELQYYC</sequence>
<gene>
    <name evidence="9" type="primary">LOC125314140</name>
</gene>
<accession>A0ABM3H4P2</accession>
<proteinExistence type="predicted"/>
<dbReference type="InterPro" id="IPR002100">
    <property type="entry name" value="TF_MADSbox"/>
</dbReference>
<evidence type="ECO:0000313" key="8">
    <source>
        <dbReference type="Proteomes" id="UP000827889"/>
    </source>
</evidence>
<feature type="domain" description="MADS-box" evidence="7">
    <location>
        <begin position="8"/>
        <end position="68"/>
    </location>
</feature>